<evidence type="ECO:0000313" key="1">
    <source>
        <dbReference type="EMBL" id="KAK5965853.1"/>
    </source>
</evidence>
<dbReference type="AlphaFoldDB" id="A0AAN8IE30"/>
<proteinExistence type="predicted"/>
<dbReference type="Proteomes" id="UP001331761">
    <property type="component" value="Unassembled WGS sequence"/>
</dbReference>
<evidence type="ECO:0000313" key="2">
    <source>
        <dbReference type="Proteomes" id="UP001331761"/>
    </source>
</evidence>
<protein>
    <submittedName>
        <fullName evidence="1">Uncharacterized protein</fullName>
    </submittedName>
</protein>
<sequence length="72" mass="8475">MESILQLKRDTQKLGSIRQSESQDIIPTDLWCCDIWQPFVDFYSMSRWIRRAFLQEHIAVNCSSIYTLFGSA</sequence>
<keyword evidence="2" id="KW-1185">Reference proteome</keyword>
<name>A0AAN8IE30_TRICO</name>
<organism evidence="1 2">
    <name type="scientific">Trichostrongylus colubriformis</name>
    <name type="common">Black scour worm</name>
    <dbReference type="NCBI Taxonomy" id="6319"/>
    <lineage>
        <taxon>Eukaryota</taxon>
        <taxon>Metazoa</taxon>
        <taxon>Ecdysozoa</taxon>
        <taxon>Nematoda</taxon>
        <taxon>Chromadorea</taxon>
        <taxon>Rhabditida</taxon>
        <taxon>Rhabditina</taxon>
        <taxon>Rhabditomorpha</taxon>
        <taxon>Strongyloidea</taxon>
        <taxon>Trichostrongylidae</taxon>
        <taxon>Trichostrongylus</taxon>
    </lineage>
</organism>
<comment type="caution">
    <text evidence="1">The sequence shown here is derived from an EMBL/GenBank/DDBJ whole genome shotgun (WGS) entry which is preliminary data.</text>
</comment>
<gene>
    <name evidence="1" type="ORF">GCK32_002519</name>
</gene>
<dbReference type="EMBL" id="WIXE01024159">
    <property type="protein sequence ID" value="KAK5965853.1"/>
    <property type="molecule type" value="Genomic_DNA"/>
</dbReference>
<reference evidence="1 2" key="1">
    <citation type="submission" date="2019-10" db="EMBL/GenBank/DDBJ databases">
        <title>Assembly and Annotation for the nematode Trichostrongylus colubriformis.</title>
        <authorList>
            <person name="Martin J."/>
        </authorList>
    </citation>
    <scope>NUCLEOTIDE SEQUENCE [LARGE SCALE GENOMIC DNA]</scope>
    <source>
        <strain evidence="1">G859</strain>
        <tissue evidence="1">Whole worm</tissue>
    </source>
</reference>
<accession>A0AAN8IE30</accession>